<dbReference type="PROSITE" id="PS50987">
    <property type="entry name" value="HTH_ARSR_2"/>
    <property type="match status" value="1"/>
</dbReference>
<dbReference type="PRINTS" id="PR00778">
    <property type="entry name" value="HTHARSR"/>
</dbReference>
<dbReference type="PANTHER" id="PTHR43132">
    <property type="entry name" value="ARSENICAL RESISTANCE OPERON REPRESSOR ARSR-RELATED"/>
    <property type="match status" value="1"/>
</dbReference>
<dbReference type="EMBL" id="CP002394">
    <property type="protein sequence ID" value="ADU28559.1"/>
    <property type="molecule type" value="Genomic_DNA"/>
</dbReference>
<dbReference type="InterPro" id="IPR051011">
    <property type="entry name" value="Metal_resp_trans_reg"/>
</dbReference>
<dbReference type="InterPro" id="IPR036390">
    <property type="entry name" value="WH_DNA-bd_sf"/>
</dbReference>
<protein>
    <submittedName>
        <fullName evidence="5">Transcriptional regulator, ArsR family</fullName>
    </submittedName>
</protein>
<dbReference type="NCBIfam" id="NF033788">
    <property type="entry name" value="HTH_metalloreg"/>
    <property type="match status" value="1"/>
</dbReference>
<dbReference type="SUPFAM" id="SSF46785">
    <property type="entry name" value="Winged helix' DNA-binding domain"/>
    <property type="match status" value="1"/>
</dbReference>
<evidence type="ECO:0000313" key="6">
    <source>
        <dbReference type="Proteomes" id="UP000001401"/>
    </source>
</evidence>
<dbReference type="KEGG" id="bco:Bcell_0272"/>
<keyword evidence="3" id="KW-0804">Transcription</keyword>
<dbReference type="PANTHER" id="PTHR43132:SF2">
    <property type="entry name" value="ARSENICAL RESISTANCE OPERON REPRESSOR ARSR-RELATED"/>
    <property type="match status" value="1"/>
</dbReference>
<evidence type="ECO:0000259" key="4">
    <source>
        <dbReference type="PROSITE" id="PS50987"/>
    </source>
</evidence>
<dbReference type="CDD" id="cd00090">
    <property type="entry name" value="HTH_ARSR"/>
    <property type="match status" value="1"/>
</dbReference>
<feature type="domain" description="HTH arsR-type" evidence="4">
    <location>
        <begin position="4"/>
        <end position="99"/>
    </location>
</feature>
<dbReference type="AlphaFoldDB" id="E6TU99"/>
<dbReference type="Proteomes" id="UP000001401">
    <property type="component" value="Chromosome"/>
</dbReference>
<reference evidence="5" key="1">
    <citation type="submission" date="2010-12" db="EMBL/GenBank/DDBJ databases">
        <title>Complete sequence of Bacillus cellulosilyticus DSM 2522.</title>
        <authorList>
            <consortium name="US DOE Joint Genome Institute"/>
            <person name="Lucas S."/>
            <person name="Copeland A."/>
            <person name="Lapidus A."/>
            <person name="Cheng J.-F."/>
            <person name="Bruce D."/>
            <person name="Goodwin L."/>
            <person name="Pitluck S."/>
            <person name="Chertkov O."/>
            <person name="Detter J.C."/>
            <person name="Han C."/>
            <person name="Tapia R."/>
            <person name="Land M."/>
            <person name="Hauser L."/>
            <person name="Jeffries C."/>
            <person name="Kyrpides N."/>
            <person name="Ivanova N."/>
            <person name="Mikhailova N."/>
            <person name="Brumm P."/>
            <person name="Mead D."/>
            <person name="Woyke T."/>
        </authorList>
    </citation>
    <scope>NUCLEOTIDE SEQUENCE [LARGE SCALE GENOMIC DNA]</scope>
    <source>
        <strain evidence="5">DSM 2522</strain>
    </source>
</reference>
<dbReference type="SMART" id="SM00418">
    <property type="entry name" value="HTH_ARSR"/>
    <property type="match status" value="1"/>
</dbReference>
<dbReference type="Pfam" id="PF01022">
    <property type="entry name" value="HTH_5"/>
    <property type="match status" value="1"/>
</dbReference>
<dbReference type="STRING" id="649639.Bcell_0272"/>
<keyword evidence="1" id="KW-0805">Transcription regulation</keyword>
<evidence type="ECO:0000256" key="2">
    <source>
        <dbReference type="ARBA" id="ARBA00023125"/>
    </source>
</evidence>
<name>E6TU99_EVAC2</name>
<dbReference type="HOGENOM" id="CLU_097806_3_1_9"/>
<dbReference type="GO" id="GO:0003677">
    <property type="term" value="F:DNA binding"/>
    <property type="evidence" value="ECO:0007669"/>
    <property type="project" value="UniProtKB-KW"/>
</dbReference>
<organism evidence="5 6">
    <name type="scientific">Evansella cellulosilytica (strain ATCC 21833 / DSM 2522 / FERM P-1141 / JCM 9156 / N-4)</name>
    <name type="common">Bacillus cellulosilyticus</name>
    <dbReference type="NCBI Taxonomy" id="649639"/>
    <lineage>
        <taxon>Bacteria</taxon>
        <taxon>Bacillati</taxon>
        <taxon>Bacillota</taxon>
        <taxon>Bacilli</taxon>
        <taxon>Bacillales</taxon>
        <taxon>Bacillaceae</taxon>
        <taxon>Evansella</taxon>
    </lineage>
</organism>
<gene>
    <name evidence="5" type="ordered locus">Bcell_0272</name>
</gene>
<dbReference type="InterPro" id="IPR036388">
    <property type="entry name" value="WH-like_DNA-bd_sf"/>
</dbReference>
<dbReference type="OrthoDB" id="9798835at2"/>
<sequence length="115" mass="13206">MTILNKLDIEQGAKILKLLGDNTRLNIVTLLMEDECCVCELVEILQMSQPSISQHVAKLKSFNIITERRKGQWIFYKINTSAEIYPLIDSIVSHFPEQNDRIKALEEKGLRVCCN</sequence>
<proteinExistence type="predicted"/>
<evidence type="ECO:0000256" key="1">
    <source>
        <dbReference type="ARBA" id="ARBA00023015"/>
    </source>
</evidence>
<keyword evidence="6" id="KW-1185">Reference proteome</keyword>
<keyword evidence="2" id="KW-0238">DNA-binding</keyword>
<evidence type="ECO:0000313" key="5">
    <source>
        <dbReference type="EMBL" id="ADU28559.1"/>
    </source>
</evidence>
<accession>E6TU99</accession>
<dbReference type="GO" id="GO:0003700">
    <property type="term" value="F:DNA-binding transcription factor activity"/>
    <property type="evidence" value="ECO:0007669"/>
    <property type="project" value="InterPro"/>
</dbReference>
<dbReference type="InterPro" id="IPR001845">
    <property type="entry name" value="HTH_ArsR_DNA-bd_dom"/>
</dbReference>
<dbReference type="eggNOG" id="COG0640">
    <property type="taxonomic scope" value="Bacteria"/>
</dbReference>
<dbReference type="Gene3D" id="1.10.10.10">
    <property type="entry name" value="Winged helix-like DNA-binding domain superfamily/Winged helix DNA-binding domain"/>
    <property type="match status" value="1"/>
</dbReference>
<evidence type="ECO:0000256" key="3">
    <source>
        <dbReference type="ARBA" id="ARBA00023163"/>
    </source>
</evidence>
<dbReference type="InterPro" id="IPR011991">
    <property type="entry name" value="ArsR-like_HTH"/>
</dbReference>
<dbReference type="RefSeq" id="WP_013486900.1">
    <property type="nucleotide sequence ID" value="NC_014829.1"/>
</dbReference>